<evidence type="ECO:0000313" key="2">
    <source>
        <dbReference type="EMBL" id="KAH7026628.1"/>
    </source>
</evidence>
<dbReference type="PANTHER" id="PTHR24148">
    <property type="entry name" value="ANKYRIN REPEAT DOMAIN-CONTAINING PROTEIN 39 HOMOLOG-RELATED"/>
    <property type="match status" value="1"/>
</dbReference>
<dbReference type="InterPro" id="IPR010730">
    <property type="entry name" value="HET"/>
</dbReference>
<dbReference type="OrthoDB" id="5386682at2759"/>
<protein>
    <submittedName>
        <fullName evidence="2">Heterokaryon incompatibility protein-domain-containing protein</fullName>
    </submittedName>
</protein>
<dbReference type="PANTHER" id="PTHR24148:SF64">
    <property type="entry name" value="HETEROKARYON INCOMPATIBILITY DOMAIN-CONTAINING PROTEIN"/>
    <property type="match status" value="1"/>
</dbReference>
<proteinExistence type="predicted"/>
<dbReference type="AlphaFoldDB" id="A0A9P8Y0T5"/>
<evidence type="ECO:0000313" key="3">
    <source>
        <dbReference type="Proteomes" id="UP000756346"/>
    </source>
</evidence>
<sequence length="198" mass="21484">MPVYQYQTLKPGYIRLIELLPGRADDALAGELIEVFLHEYESDSTSSSNGACRSFEALSYVWGSDAKPHNLISSSGGGALLPMTASLHGFLVRLRYSDRQRLVWADGICINQNDTREKEQQVGLMARIYRSASRVVADLGGEAPSPADSEQLGRFIDGCLRSLTGRGLRGYGSSKKHTGAQTSPTTVGNASVIFRSVL</sequence>
<reference evidence="2" key="1">
    <citation type="journal article" date="2021" name="Nat. Commun.">
        <title>Genetic determinants of endophytism in the Arabidopsis root mycobiome.</title>
        <authorList>
            <person name="Mesny F."/>
            <person name="Miyauchi S."/>
            <person name="Thiergart T."/>
            <person name="Pickel B."/>
            <person name="Atanasova L."/>
            <person name="Karlsson M."/>
            <person name="Huettel B."/>
            <person name="Barry K.W."/>
            <person name="Haridas S."/>
            <person name="Chen C."/>
            <person name="Bauer D."/>
            <person name="Andreopoulos W."/>
            <person name="Pangilinan J."/>
            <person name="LaButti K."/>
            <person name="Riley R."/>
            <person name="Lipzen A."/>
            <person name="Clum A."/>
            <person name="Drula E."/>
            <person name="Henrissat B."/>
            <person name="Kohler A."/>
            <person name="Grigoriev I.V."/>
            <person name="Martin F.M."/>
            <person name="Hacquard S."/>
        </authorList>
    </citation>
    <scope>NUCLEOTIDE SEQUENCE</scope>
    <source>
        <strain evidence="2">MPI-CAGE-CH-0230</strain>
    </source>
</reference>
<dbReference type="Proteomes" id="UP000756346">
    <property type="component" value="Unassembled WGS sequence"/>
</dbReference>
<dbReference type="Pfam" id="PF06985">
    <property type="entry name" value="HET"/>
    <property type="match status" value="1"/>
</dbReference>
<keyword evidence="3" id="KW-1185">Reference proteome</keyword>
<dbReference type="EMBL" id="JAGTJQ010000008">
    <property type="protein sequence ID" value="KAH7026628.1"/>
    <property type="molecule type" value="Genomic_DNA"/>
</dbReference>
<dbReference type="GeneID" id="70192229"/>
<comment type="caution">
    <text evidence="2">The sequence shown here is derived from an EMBL/GenBank/DDBJ whole genome shotgun (WGS) entry which is preliminary data.</text>
</comment>
<dbReference type="RefSeq" id="XP_046009845.1">
    <property type="nucleotide sequence ID" value="XM_046162683.1"/>
</dbReference>
<feature type="domain" description="Heterokaryon incompatibility" evidence="1">
    <location>
        <begin position="55"/>
        <end position="145"/>
    </location>
</feature>
<organism evidence="2 3">
    <name type="scientific">Microdochium trichocladiopsis</name>
    <dbReference type="NCBI Taxonomy" id="1682393"/>
    <lineage>
        <taxon>Eukaryota</taxon>
        <taxon>Fungi</taxon>
        <taxon>Dikarya</taxon>
        <taxon>Ascomycota</taxon>
        <taxon>Pezizomycotina</taxon>
        <taxon>Sordariomycetes</taxon>
        <taxon>Xylariomycetidae</taxon>
        <taxon>Xylariales</taxon>
        <taxon>Microdochiaceae</taxon>
        <taxon>Microdochium</taxon>
    </lineage>
</organism>
<dbReference type="InterPro" id="IPR052895">
    <property type="entry name" value="HetReg/Transcr_Mod"/>
</dbReference>
<evidence type="ECO:0000259" key="1">
    <source>
        <dbReference type="Pfam" id="PF06985"/>
    </source>
</evidence>
<gene>
    <name evidence="2" type="ORF">B0I36DRAFT_434026</name>
</gene>
<name>A0A9P8Y0T5_9PEZI</name>
<accession>A0A9P8Y0T5</accession>